<evidence type="ECO:0000256" key="3">
    <source>
        <dbReference type="ARBA" id="ARBA00023125"/>
    </source>
</evidence>
<dbReference type="PANTHER" id="PTHR30537">
    <property type="entry name" value="HTH-TYPE TRANSCRIPTIONAL REGULATOR"/>
    <property type="match status" value="1"/>
</dbReference>
<dbReference type="GO" id="GO:0043565">
    <property type="term" value="F:sequence-specific DNA binding"/>
    <property type="evidence" value="ECO:0007669"/>
    <property type="project" value="TreeGrafter"/>
</dbReference>
<comment type="caution">
    <text evidence="6">The sequence shown here is derived from an EMBL/GenBank/DDBJ whole genome shotgun (WGS) entry which is preliminary data.</text>
</comment>
<dbReference type="Pfam" id="PF00126">
    <property type="entry name" value="HTH_1"/>
    <property type="match status" value="1"/>
</dbReference>
<dbReference type="InterPro" id="IPR058163">
    <property type="entry name" value="LysR-type_TF_proteobact-type"/>
</dbReference>
<dbReference type="SUPFAM" id="SSF53850">
    <property type="entry name" value="Periplasmic binding protein-like II"/>
    <property type="match status" value="1"/>
</dbReference>
<accession>A0A7C1VT68</accession>
<dbReference type="PANTHER" id="PTHR30537:SF68">
    <property type="entry name" value="TRANSCRIPTIONAL REGULATOR-RELATED"/>
    <property type="match status" value="1"/>
</dbReference>
<comment type="similarity">
    <text evidence="1">Belongs to the LysR transcriptional regulatory family.</text>
</comment>
<dbReference type="InterPro" id="IPR005119">
    <property type="entry name" value="LysR_subst-bd"/>
</dbReference>
<keyword evidence="3" id="KW-0238">DNA-binding</keyword>
<dbReference type="EMBL" id="DRHY01000284">
    <property type="protein sequence ID" value="HEC75140.1"/>
    <property type="molecule type" value="Genomic_DNA"/>
</dbReference>
<dbReference type="SUPFAM" id="SSF46785">
    <property type="entry name" value="Winged helix' DNA-binding domain"/>
    <property type="match status" value="1"/>
</dbReference>
<dbReference type="Proteomes" id="UP000886384">
    <property type="component" value="Unassembled WGS sequence"/>
</dbReference>
<evidence type="ECO:0000313" key="6">
    <source>
        <dbReference type="EMBL" id="HEC75140.1"/>
    </source>
</evidence>
<dbReference type="Pfam" id="PF03466">
    <property type="entry name" value="LysR_substrate"/>
    <property type="match status" value="1"/>
</dbReference>
<proteinExistence type="inferred from homology"/>
<sequence length="296" mass="32821">MLDNLRIFITAAEQGSLTETAKILSMTIATVSRRVTELERALGVELFHRTNKGLTLTSSGNEYYRECANSVNDLNQRLISLDASINDIEGPLRVVVPVNIGSGPLNEFWQIFSSKYPQIALSISLIDANESVMSKQPDIALCSGQQENSSLIQNGLGNITPILVAGPTQKGNLPKTPQELTHINTIAGDIFTDWTLENLDDKSKYNVLKTHTHYCNDMSVSLNLARAGAGIALLPMSLVHDAIERGELLHVLPDWHGPARKISLVWPYQKTISVRAKVFRKTLIDFLDEQPWFESI</sequence>
<dbReference type="InterPro" id="IPR000847">
    <property type="entry name" value="LysR_HTH_N"/>
</dbReference>
<dbReference type="InterPro" id="IPR036390">
    <property type="entry name" value="WH_DNA-bd_sf"/>
</dbReference>
<keyword evidence="2" id="KW-0805">Transcription regulation</keyword>
<dbReference type="GO" id="GO:0006351">
    <property type="term" value="P:DNA-templated transcription"/>
    <property type="evidence" value="ECO:0007669"/>
    <property type="project" value="TreeGrafter"/>
</dbReference>
<evidence type="ECO:0000256" key="4">
    <source>
        <dbReference type="ARBA" id="ARBA00023163"/>
    </source>
</evidence>
<name>A0A7C1VT68_9GAMM</name>
<reference evidence="6" key="1">
    <citation type="journal article" date="2020" name="mSystems">
        <title>Genome- and Community-Level Interaction Insights into Carbon Utilization and Element Cycling Functions of Hydrothermarchaeota in Hydrothermal Sediment.</title>
        <authorList>
            <person name="Zhou Z."/>
            <person name="Liu Y."/>
            <person name="Xu W."/>
            <person name="Pan J."/>
            <person name="Luo Z.H."/>
            <person name="Li M."/>
        </authorList>
    </citation>
    <scope>NUCLEOTIDE SEQUENCE [LARGE SCALE GENOMIC DNA]</scope>
    <source>
        <strain evidence="6">HyVt-380</strain>
    </source>
</reference>
<gene>
    <name evidence="6" type="ORF">ENI26_12345</name>
</gene>
<dbReference type="InterPro" id="IPR036388">
    <property type="entry name" value="WH-like_DNA-bd_sf"/>
</dbReference>
<dbReference type="Gene3D" id="3.40.190.290">
    <property type="match status" value="1"/>
</dbReference>
<evidence type="ECO:0000256" key="2">
    <source>
        <dbReference type="ARBA" id="ARBA00023015"/>
    </source>
</evidence>
<organism evidence="6">
    <name type="scientific">Methylophaga aminisulfidivorans</name>
    <dbReference type="NCBI Taxonomy" id="230105"/>
    <lineage>
        <taxon>Bacteria</taxon>
        <taxon>Pseudomonadati</taxon>
        <taxon>Pseudomonadota</taxon>
        <taxon>Gammaproteobacteria</taxon>
        <taxon>Thiotrichales</taxon>
        <taxon>Piscirickettsiaceae</taxon>
        <taxon>Methylophaga</taxon>
    </lineage>
</organism>
<dbReference type="AlphaFoldDB" id="A0A7C1VT68"/>
<protein>
    <submittedName>
        <fullName evidence="6">LysR family transcriptional regulator</fullName>
    </submittedName>
</protein>
<dbReference type="Gene3D" id="1.10.10.10">
    <property type="entry name" value="Winged helix-like DNA-binding domain superfamily/Winged helix DNA-binding domain"/>
    <property type="match status" value="1"/>
</dbReference>
<keyword evidence="4" id="KW-0804">Transcription</keyword>
<dbReference type="GO" id="GO:0003700">
    <property type="term" value="F:DNA-binding transcription factor activity"/>
    <property type="evidence" value="ECO:0007669"/>
    <property type="project" value="InterPro"/>
</dbReference>
<feature type="domain" description="HTH lysR-type" evidence="5">
    <location>
        <begin position="1"/>
        <end position="57"/>
    </location>
</feature>
<dbReference type="PROSITE" id="PS50931">
    <property type="entry name" value="HTH_LYSR"/>
    <property type="match status" value="1"/>
</dbReference>
<evidence type="ECO:0000259" key="5">
    <source>
        <dbReference type="PROSITE" id="PS50931"/>
    </source>
</evidence>
<dbReference type="FunFam" id="1.10.10.10:FF:000001">
    <property type="entry name" value="LysR family transcriptional regulator"/>
    <property type="match status" value="1"/>
</dbReference>
<evidence type="ECO:0000256" key="1">
    <source>
        <dbReference type="ARBA" id="ARBA00009437"/>
    </source>
</evidence>